<dbReference type="GO" id="GO:0003779">
    <property type="term" value="F:actin binding"/>
    <property type="evidence" value="ECO:0007669"/>
    <property type="project" value="UniProtKB-KW"/>
</dbReference>
<dbReference type="GO" id="GO:0005524">
    <property type="term" value="F:ATP binding"/>
    <property type="evidence" value="ECO:0007669"/>
    <property type="project" value="UniProtKB-KW"/>
</dbReference>
<comment type="subcellular location">
    <subcellularLocation>
        <location evidence="2">Cell projection</location>
    </subcellularLocation>
    <subcellularLocation>
        <location evidence="1">Cytoplasm</location>
        <location evidence="1">Cytoskeleton</location>
    </subcellularLocation>
</comment>
<gene>
    <name evidence="16" type="ORF">RF55_3317</name>
</gene>
<dbReference type="InterPro" id="IPR001609">
    <property type="entry name" value="Myosin_head_motor_dom-like"/>
</dbReference>
<evidence type="ECO:0000259" key="15">
    <source>
        <dbReference type="PROSITE" id="PS51456"/>
    </source>
</evidence>
<evidence type="ECO:0000256" key="4">
    <source>
        <dbReference type="ARBA" id="ARBA00022737"/>
    </source>
</evidence>
<dbReference type="Gene3D" id="3.40.850.10">
    <property type="entry name" value="Kinesin motor domain"/>
    <property type="match status" value="2"/>
</dbReference>
<keyword evidence="5" id="KW-0547">Nucleotide-binding</keyword>
<dbReference type="Pfam" id="PF00069">
    <property type="entry name" value="Pkinase"/>
    <property type="match status" value="1"/>
</dbReference>
<organism evidence="16 17">
    <name type="scientific">Lasius niger</name>
    <name type="common">Black garden ant</name>
    <dbReference type="NCBI Taxonomy" id="67767"/>
    <lineage>
        <taxon>Eukaryota</taxon>
        <taxon>Metazoa</taxon>
        <taxon>Ecdysozoa</taxon>
        <taxon>Arthropoda</taxon>
        <taxon>Hexapoda</taxon>
        <taxon>Insecta</taxon>
        <taxon>Pterygota</taxon>
        <taxon>Neoptera</taxon>
        <taxon>Endopterygota</taxon>
        <taxon>Hymenoptera</taxon>
        <taxon>Apocrita</taxon>
        <taxon>Aculeata</taxon>
        <taxon>Formicoidea</taxon>
        <taxon>Formicidae</taxon>
        <taxon>Formicinae</taxon>
        <taxon>Lasius</taxon>
        <taxon>Lasius</taxon>
    </lineage>
</organism>
<dbReference type="Proteomes" id="UP000036403">
    <property type="component" value="Unassembled WGS sequence"/>
</dbReference>
<dbReference type="PROSITE" id="PS50096">
    <property type="entry name" value="IQ"/>
    <property type="match status" value="1"/>
</dbReference>
<dbReference type="InterPro" id="IPR020635">
    <property type="entry name" value="Tyr_kinase_cat_dom"/>
</dbReference>
<dbReference type="InterPro" id="IPR000719">
    <property type="entry name" value="Prot_kinase_dom"/>
</dbReference>
<dbReference type="Gene3D" id="1.20.120.720">
    <property type="entry name" value="Myosin VI head, motor domain, U50 subdomain"/>
    <property type="match status" value="1"/>
</dbReference>
<feature type="compositionally biased region" description="Basic and acidic residues" evidence="13">
    <location>
        <begin position="1"/>
        <end position="27"/>
    </location>
</feature>
<dbReference type="GO" id="GO:0030832">
    <property type="term" value="P:regulation of actin filament length"/>
    <property type="evidence" value="ECO:0007669"/>
    <property type="project" value="TreeGrafter"/>
</dbReference>
<dbReference type="EMBL" id="LBMM01001391">
    <property type="protein sequence ID" value="KMQ96395.1"/>
    <property type="molecule type" value="Genomic_DNA"/>
</dbReference>
<dbReference type="GO" id="GO:0000146">
    <property type="term" value="F:microfilament motor activity"/>
    <property type="evidence" value="ECO:0007669"/>
    <property type="project" value="TreeGrafter"/>
</dbReference>
<keyword evidence="17" id="KW-1185">Reference proteome</keyword>
<evidence type="ECO:0000256" key="10">
    <source>
        <dbReference type="ARBA" id="ARBA00023212"/>
    </source>
</evidence>
<keyword evidence="9 12" id="KW-0009">Actin-binding</keyword>
<dbReference type="Gene3D" id="1.10.10.820">
    <property type="match status" value="1"/>
</dbReference>
<dbReference type="InterPro" id="IPR027417">
    <property type="entry name" value="P-loop_NTPase"/>
</dbReference>
<sequence>MNDFSYEKRRASNDRDERMEMENRGRNQDTGPGTLKRLDSIQDPGKRYALKDRIGVGVCGDVYEGLDQQAGNKKVAIKIQKLTPETQSLIVEEYRVLRDFAGHPNLPDFYGIYRKRSAKKSEYDEIWFIMEFCEGGTVLDLVRGMSANDKRMREEHIAFILKEVIKALIHLHEHNVIHRDIRGSNIVLTKEGEVKLIDFGLSRMLKTELEKRHTCIGSPSWMAPEVVKGGNGADSGYDNRIDVWAIGITAIELADGKAPFEDMHPTRAFFQIVRNPPPTVYRSANWSENLNDFISECLEKNPENRPYIVEIIEHPFLSELPENDYTLTQEIKALMMDVSEKGREQRKTESIVRNGFLKTRKDEPAEQMLTEDLAALEILTEDVILHQLRERLERGEYHTFAGDILLILNPNEERDIYGAYGLQDTGMRVLRAIEIIHAFTNAATPLNSNSTRCVLQIQTTFGSTAKASGAIFWLYQLEKWRVSTRDRNQSNFHAFYYLYDGLDASGTLKDYCLPSGRRLRYLRVIDKSTEKKRSFRVRNDPQHNAIKFKEFIENFKFMDMEEHCETIWKILAAILMLGEIRFVEGNNGEAELDNNEAANRVAELLGLDAKKFTWALINYCLIVKGSAIRRKHTCEEAKEARDVLANTLYQRLVDWIINVINYKLSMTRSLYGDKYSISILDYFGFECFSVNRLEQLLVNTMNEQMQYYYNQRIFAWEMQEQDEEDIPIQRFRFYDNKEAVDQLMNKQDGLLRIIDDASRQLQDAQCIFERIKEHKRGTHVKLVNSHEFTVAHYTGKLIYNASEIAAKNRDFVPPEMIGTMRHSSYDTVKQMFTNKLTKSGNLTIVHESCLAMEKTPKNKWSALMQESSNFRKYNTASRGQYSQTHKMRTCLSMFKTSSFEILKNLVVATGSGTHFVRCIRSDLEDVPCGFYREVVRQQIRALAILDTAKARQRGYPYRIPFQEFLRRYKFLAFDFNETVEMTKDNCRLLLIRLKMEGWIIGKTKVFLKYYNEEYLSRLYETQVRKIIKVQCMMRAFLARKNIVSKMNNIKEEIAYRGHVVRKEMGPLLKGEMNQETKDFIKFYCSKWRSKSMFQVLLRYRAARYQDLVQFSQQVHLYNQSIVAAFERTNEFVSLEKINPSAKIDAYNEIKPPQVYKLPFNMQQELSYFDTSYMNDPSNKNIKHAGSITSTMSDDEHESWDAPLRRQTVPWANNNVSTRDVEVQTTNSPHRVLLHRSSVGGEQSFINTPFTRDPNAPIQCPLEGPTRQNSGIHGFHTANKRDTIQSSKSHIPYSHVTDRKYHYSIKCNPQQCEISTIMNQMFETETETLMETQTGSLRMNL</sequence>
<evidence type="ECO:0000256" key="7">
    <source>
        <dbReference type="ARBA" id="ARBA00023123"/>
    </source>
</evidence>
<accession>A0A0J7NVH5</accession>
<dbReference type="InterPro" id="IPR036961">
    <property type="entry name" value="Kinesin_motor_dom_sf"/>
</dbReference>
<keyword evidence="8" id="KW-0505">Motor protein</keyword>
<dbReference type="SUPFAM" id="SSF56112">
    <property type="entry name" value="Protein kinase-like (PK-like)"/>
    <property type="match status" value="1"/>
</dbReference>
<dbReference type="PROSITE" id="PS00109">
    <property type="entry name" value="PROTEIN_KINASE_TYR"/>
    <property type="match status" value="1"/>
</dbReference>
<evidence type="ECO:0000256" key="5">
    <source>
        <dbReference type="ARBA" id="ARBA00022741"/>
    </source>
</evidence>
<dbReference type="InterPro" id="IPR011009">
    <property type="entry name" value="Kinase-like_dom_sf"/>
</dbReference>
<evidence type="ECO:0000256" key="1">
    <source>
        <dbReference type="ARBA" id="ARBA00004245"/>
    </source>
</evidence>
<dbReference type="PANTHER" id="PTHR46256">
    <property type="entry name" value="AGAP011099-PA"/>
    <property type="match status" value="1"/>
</dbReference>
<proteinExistence type="inferred from homology"/>
<dbReference type="InterPro" id="IPR052409">
    <property type="entry name" value="Myosin-III_kinase_activity"/>
</dbReference>
<reference evidence="16 17" key="1">
    <citation type="submission" date="2015-04" db="EMBL/GenBank/DDBJ databases">
        <title>Lasius niger genome sequencing.</title>
        <authorList>
            <person name="Konorov E.A."/>
            <person name="Nikitin M.A."/>
            <person name="Kirill M.V."/>
            <person name="Chang P."/>
        </authorList>
    </citation>
    <scope>NUCLEOTIDE SEQUENCE [LARGE SCALE GENOMIC DNA]</scope>
    <source>
        <tissue evidence="16">Whole</tissue>
    </source>
</reference>
<dbReference type="GO" id="GO:0016459">
    <property type="term" value="C:myosin complex"/>
    <property type="evidence" value="ECO:0007669"/>
    <property type="project" value="UniProtKB-KW"/>
</dbReference>
<dbReference type="STRING" id="67767.A0A0J7NVH5"/>
<keyword evidence="10" id="KW-0206">Cytoskeleton</keyword>
<evidence type="ECO:0000313" key="16">
    <source>
        <dbReference type="EMBL" id="KMQ96395.1"/>
    </source>
</evidence>
<comment type="caution">
    <text evidence="16">The sequence shown here is derived from an EMBL/GenBank/DDBJ whole genome shotgun (WGS) entry which is preliminary data.</text>
</comment>
<evidence type="ECO:0000256" key="3">
    <source>
        <dbReference type="ARBA" id="ARBA00022490"/>
    </source>
</evidence>
<dbReference type="SMART" id="SM00219">
    <property type="entry name" value="TyrKc"/>
    <property type="match status" value="1"/>
</dbReference>
<keyword evidence="3" id="KW-0963">Cytoplasm</keyword>
<evidence type="ECO:0000256" key="9">
    <source>
        <dbReference type="ARBA" id="ARBA00023203"/>
    </source>
</evidence>
<comment type="caution">
    <text evidence="12">Lacks conserved residue(s) required for the propagation of feature annotation.</text>
</comment>
<dbReference type="GO" id="GO:0042995">
    <property type="term" value="C:cell projection"/>
    <property type="evidence" value="ECO:0007669"/>
    <property type="project" value="UniProtKB-SubCell"/>
</dbReference>
<evidence type="ECO:0000256" key="6">
    <source>
        <dbReference type="ARBA" id="ARBA00022840"/>
    </source>
</evidence>
<dbReference type="PROSITE" id="PS50011">
    <property type="entry name" value="PROTEIN_KINASE_DOM"/>
    <property type="match status" value="1"/>
</dbReference>
<dbReference type="Gene3D" id="1.10.510.10">
    <property type="entry name" value="Transferase(Phosphotransferase) domain 1"/>
    <property type="match status" value="1"/>
</dbReference>
<dbReference type="PROSITE" id="PS51456">
    <property type="entry name" value="MYOSIN_MOTOR"/>
    <property type="match status" value="1"/>
</dbReference>
<keyword evidence="4" id="KW-0677">Repeat</keyword>
<dbReference type="SMART" id="SM00242">
    <property type="entry name" value="MYSc"/>
    <property type="match status" value="1"/>
</dbReference>
<dbReference type="Gene3D" id="1.20.58.530">
    <property type="match status" value="1"/>
</dbReference>
<evidence type="ECO:0000256" key="12">
    <source>
        <dbReference type="PROSITE-ProRule" id="PRU00782"/>
    </source>
</evidence>
<keyword evidence="7 12" id="KW-0518">Myosin</keyword>
<dbReference type="Pfam" id="PF00063">
    <property type="entry name" value="Myosin_head"/>
    <property type="match status" value="1"/>
</dbReference>
<dbReference type="Gene3D" id="1.20.5.4820">
    <property type="match status" value="1"/>
</dbReference>
<dbReference type="Gene3D" id="3.30.200.20">
    <property type="entry name" value="Phosphorylase Kinase, domain 1"/>
    <property type="match status" value="1"/>
</dbReference>
<evidence type="ECO:0000313" key="17">
    <source>
        <dbReference type="Proteomes" id="UP000036403"/>
    </source>
</evidence>
<evidence type="ECO:0000256" key="8">
    <source>
        <dbReference type="ARBA" id="ARBA00023175"/>
    </source>
</evidence>
<feature type="domain" description="Myosin motor" evidence="15">
    <location>
        <begin position="368"/>
        <end position="1023"/>
    </location>
</feature>
<feature type="region of interest" description="Disordered" evidence="13">
    <location>
        <begin position="1"/>
        <end position="39"/>
    </location>
</feature>
<dbReference type="SUPFAM" id="SSF52540">
    <property type="entry name" value="P-loop containing nucleoside triphosphate hydrolases"/>
    <property type="match status" value="1"/>
</dbReference>
<dbReference type="PaxDb" id="67767-A0A0J7NVH5"/>
<evidence type="ECO:0000256" key="13">
    <source>
        <dbReference type="SAM" id="MobiDB-lite"/>
    </source>
</evidence>
<dbReference type="GO" id="GO:0004674">
    <property type="term" value="F:protein serine/threonine kinase activity"/>
    <property type="evidence" value="ECO:0007669"/>
    <property type="project" value="TreeGrafter"/>
</dbReference>
<protein>
    <submittedName>
        <fullName evidence="16">Neither inactivation nor afterpotential protein c</fullName>
    </submittedName>
</protein>
<evidence type="ECO:0000256" key="11">
    <source>
        <dbReference type="ARBA" id="ARBA00023273"/>
    </source>
</evidence>
<evidence type="ECO:0000259" key="14">
    <source>
        <dbReference type="PROSITE" id="PS50011"/>
    </source>
</evidence>
<keyword evidence="6" id="KW-0067">ATP-binding</keyword>
<dbReference type="InterPro" id="IPR008266">
    <property type="entry name" value="Tyr_kinase_AS"/>
</dbReference>
<dbReference type="GO" id="GO:0004713">
    <property type="term" value="F:protein tyrosine kinase activity"/>
    <property type="evidence" value="ECO:0007669"/>
    <property type="project" value="InterPro"/>
</dbReference>
<name>A0A0J7NVH5_LASNI</name>
<evidence type="ECO:0000256" key="2">
    <source>
        <dbReference type="ARBA" id="ARBA00004316"/>
    </source>
</evidence>
<dbReference type="OrthoDB" id="6108017at2759"/>
<keyword evidence="11" id="KW-0966">Cell projection</keyword>
<comment type="similarity">
    <text evidence="12">Belongs to the TRAFAC class myosin-kinesin ATPase superfamily. Myosin family.</text>
</comment>
<dbReference type="PANTHER" id="PTHR46256:SF2">
    <property type="entry name" value="NEITHER INACTIVATION NOR AFTERPOTENTIAL PROTEIN C"/>
    <property type="match status" value="1"/>
</dbReference>
<feature type="domain" description="Protein kinase" evidence="14">
    <location>
        <begin position="48"/>
        <end position="317"/>
    </location>
</feature>
<dbReference type="PRINTS" id="PR00193">
    <property type="entry name" value="MYOSINHEAVY"/>
</dbReference>